<keyword evidence="1" id="KW-0472">Membrane</keyword>
<gene>
    <name evidence="2" type="ORF">SAMN05444581_1244</name>
</gene>
<reference evidence="2 3" key="1">
    <citation type="submission" date="2016-10" db="EMBL/GenBank/DDBJ databases">
        <authorList>
            <person name="de Groot N.N."/>
        </authorList>
    </citation>
    <scope>NUCLEOTIDE SEQUENCE [LARGE SCALE GENOMIC DNA]</scope>
    <source>
        <strain evidence="2 3">NE2</strain>
    </source>
</reference>
<evidence type="ECO:0000313" key="3">
    <source>
        <dbReference type="Proteomes" id="UP000198755"/>
    </source>
</evidence>
<dbReference type="EMBL" id="FOSN01000024">
    <property type="protein sequence ID" value="SFK81580.1"/>
    <property type="molecule type" value="Genomic_DNA"/>
</dbReference>
<proteinExistence type="predicted"/>
<organism evidence="2 3">
    <name type="scientific">Methylocapsa palsarum</name>
    <dbReference type="NCBI Taxonomy" id="1612308"/>
    <lineage>
        <taxon>Bacteria</taxon>
        <taxon>Pseudomonadati</taxon>
        <taxon>Pseudomonadota</taxon>
        <taxon>Alphaproteobacteria</taxon>
        <taxon>Hyphomicrobiales</taxon>
        <taxon>Beijerinckiaceae</taxon>
        <taxon>Methylocapsa</taxon>
    </lineage>
</organism>
<dbReference type="RefSeq" id="WP_175492679.1">
    <property type="nucleotide sequence ID" value="NZ_FOSN01000024.1"/>
</dbReference>
<dbReference type="Proteomes" id="UP000198755">
    <property type="component" value="Unassembled WGS sequence"/>
</dbReference>
<protein>
    <submittedName>
        <fullName evidence="2">Uncharacterized protein</fullName>
    </submittedName>
</protein>
<evidence type="ECO:0000313" key="2">
    <source>
        <dbReference type="EMBL" id="SFK81580.1"/>
    </source>
</evidence>
<feature type="transmembrane region" description="Helical" evidence="1">
    <location>
        <begin position="33"/>
        <end position="50"/>
    </location>
</feature>
<dbReference type="AlphaFoldDB" id="A0A1I4CLP7"/>
<keyword evidence="1" id="KW-0812">Transmembrane</keyword>
<accession>A0A1I4CLP7</accession>
<name>A0A1I4CLP7_9HYPH</name>
<evidence type="ECO:0000256" key="1">
    <source>
        <dbReference type="SAM" id="Phobius"/>
    </source>
</evidence>
<keyword evidence="3" id="KW-1185">Reference proteome</keyword>
<keyword evidence="1" id="KW-1133">Transmembrane helix</keyword>
<sequence length="56" mass="6031">MPKMLGVLITLVLVIPAVYFVNLLPISNHAKNIGGIFVGILLAIIAVVLLKQFLAF</sequence>